<dbReference type="Gene3D" id="3.40.50.2300">
    <property type="match status" value="1"/>
</dbReference>
<keyword evidence="4" id="KW-1185">Reference proteome</keyword>
<dbReference type="SMART" id="SM00448">
    <property type="entry name" value="REC"/>
    <property type="match status" value="1"/>
</dbReference>
<dbReference type="InterPro" id="IPR011006">
    <property type="entry name" value="CheY-like_superfamily"/>
</dbReference>
<dbReference type="PANTHER" id="PTHR44520">
    <property type="entry name" value="RESPONSE REGULATOR RCP1-RELATED"/>
    <property type="match status" value="1"/>
</dbReference>
<dbReference type="EMBL" id="JAACJS010000002">
    <property type="protein sequence ID" value="NCI48916.1"/>
    <property type="molecule type" value="Genomic_DNA"/>
</dbReference>
<dbReference type="RefSeq" id="WP_161817224.1">
    <property type="nucleotide sequence ID" value="NZ_JAACJS010000002.1"/>
</dbReference>
<dbReference type="PROSITE" id="PS50110">
    <property type="entry name" value="RESPONSE_REGULATORY"/>
    <property type="match status" value="1"/>
</dbReference>
<organism evidence="3 4">
    <name type="scientific">Sediminibacterium roseum</name>
    <dbReference type="NCBI Taxonomy" id="1978412"/>
    <lineage>
        <taxon>Bacteria</taxon>
        <taxon>Pseudomonadati</taxon>
        <taxon>Bacteroidota</taxon>
        <taxon>Chitinophagia</taxon>
        <taxon>Chitinophagales</taxon>
        <taxon>Chitinophagaceae</taxon>
        <taxon>Sediminibacterium</taxon>
    </lineage>
</organism>
<feature type="domain" description="Response regulatory" evidence="2">
    <location>
        <begin position="16"/>
        <end position="136"/>
    </location>
</feature>
<evidence type="ECO:0000259" key="2">
    <source>
        <dbReference type="PROSITE" id="PS50110"/>
    </source>
</evidence>
<dbReference type="Proteomes" id="UP000753802">
    <property type="component" value="Unassembled WGS sequence"/>
</dbReference>
<feature type="modified residue" description="4-aspartylphosphate" evidence="1">
    <location>
        <position position="69"/>
    </location>
</feature>
<sequence>MNTFIAYNKGVANTIKIFYADDDADDRYLFRAALQELGLPFQLDEFENGIALEHALAHKEEEPDLIFLDLNMPQKNGLETLASLKETIPGRNLKVIVFTTAGNEEVIKETHRLNAALFVRKPSDFHELMATLRYITENASQFGLPVSFDDFTFRLKD</sequence>
<evidence type="ECO:0000313" key="3">
    <source>
        <dbReference type="EMBL" id="NCI48916.1"/>
    </source>
</evidence>
<proteinExistence type="predicted"/>
<comment type="caution">
    <text evidence="3">The sequence shown here is derived from an EMBL/GenBank/DDBJ whole genome shotgun (WGS) entry which is preliminary data.</text>
</comment>
<dbReference type="Pfam" id="PF00072">
    <property type="entry name" value="Response_reg"/>
    <property type="match status" value="1"/>
</dbReference>
<name>A0ABW9ZP90_9BACT</name>
<dbReference type="InterPro" id="IPR001789">
    <property type="entry name" value="Sig_transdc_resp-reg_receiver"/>
</dbReference>
<evidence type="ECO:0000256" key="1">
    <source>
        <dbReference type="PROSITE-ProRule" id="PRU00169"/>
    </source>
</evidence>
<reference evidence="3 4" key="1">
    <citation type="submission" date="2020-01" db="EMBL/GenBank/DDBJ databases">
        <title>Genome analysis.</title>
        <authorList>
            <person name="Wu S."/>
            <person name="Wang G."/>
        </authorList>
    </citation>
    <scope>NUCLEOTIDE SEQUENCE [LARGE SCALE GENOMIC DNA]</scope>
    <source>
        <strain evidence="3 4">SYL130</strain>
    </source>
</reference>
<dbReference type="PANTHER" id="PTHR44520:SF2">
    <property type="entry name" value="RESPONSE REGULATOR RCP1"/>
    <property type="match status" value="1"/>
</dbReference>
<keyword evidence="1" id="KW-0597">Phosphoprotein</keyword>
<dbReference type="InterPro" id="IPR052893">
    <property type="entry name" value="TCS_response_regulator"/>
</dbReference>
<protein>
    <submittedName>
        <fullName evidence="3">Response regulator</fullName>
    </submittedName>
</protein>
<gene>
    <name evidence="3" type="ORF">GWC95_03210</name>
</gene>
<dbReference type="SUPFAM" id="SSF52172">
    <property type="entry name" value="CheY-like"/>
    <property type="match status" value="1"/>
</dbReference>
<accession>A0ABW9ZP90</accession>
<evidence type="ECO:0000313" key="4">
    <source>
        <dbReference type="Proteomes" id="UP000753802"/>
    </source>
</evidence>